<organism evidence="8 9">
    <name type="scientific">Cronartium quercuum f. sp. fusiforme G11</name>
    <dbReference type="NCBI Taxonomy" id="708437"/>
    <lineage>
        <taxon>Eukaryota</taxon>
        <taxon>Fungi</taxon>
        <taxon>Dikarya</taxon>
        <taxon>Basidiomycota</taxon>
        <taxon>Pucciniomycotina</taxon>
        <taxon>Pucciniomycetes</taxon>
        <taxon>Pucciniales</taxon>
        <taxon>Coleosporiaceae</taxon>
        <taxon>Cronartium</taxon>
    </lineage>
</organism>
<dbReference type="OrthoDB" id="191371at2759"/>
<feature type="binding site" evidence="3">
    <location>
        <position position="511"/>
    </location>
    <ligand>
        <name>Zn(2+)</name>
        <dbReference type="ChEBI" id="CHEBI:29105"/>
    </ligand>
</feature>
<keyword evidence="5" id="KW-0472">Membrane</keyword>
<keyword evidence="4" id="KW-0746">Sphingolipid metabolism</keyword>
<dbReference type="GO" id="GO:0017040">
    <property type="term" value="F:N-acylsphingosine amidohydrolase activity"/>
    <property type="evidence" value="ECO:0007669"/>
    <property type="project" value="UniProtKB-UniRule"/>
</dbReference>
<proteinExistence type="inferred from homology"/>
<feature type="binding site" evidence="3">
    <location>
        <position position="156"/>
    </location>
    <ligand>
        <name>Zn(2+)</name>
        <dbReference type="ChEBI" id="CHEBI:29105"/>
    </ligand>
</feature>
<evidence type="ECO:0000313" key="8">
    <source>
        <dbReference type="EMBL" id="KAG0149130.1"/>
    </source>
</evidence>
<dbReference type="InterPro" id="IPR031329">
    <property type="entry name" value="NEUT/ALK_ceramidase_N"/>
</dbReference>
<evidence type="ECO:0000256" key="3">
    <source>
        <dbReference type="PIRSR" id="PIRSR606823-2"/>
    </source>
</evidence>
<evidence type="ECO:0000256" key="2">
    <source>
        <dbReference type="ARBA" id="ARBA00022801"/>
    </source>
</evidence>
<dbReference type="Pfam" id="PF04734">
    <property type="entry name" value="Ceramidase_alk"/>
    <property type="match status" value="1"/>
</dbReference>
<keyword evidence="9" id="KW-1185">Reference proteome</keyword>
<evidence type="ECO:0000313" key="9">
    <source>
        <dbReference type="Proteomes" id="UP000886653"/>
    </source>
</evidence>
<dbReference type="PANTHER" id="PTHR12670">
    <property type="entry name" value="CERAMIDASE"/>
    <property type="match status" value="1"/>
</dbReference>
<evidence type="ECO:0000256" key="1">
    <source>
        <dbReference type="ARBA" id="ARBA00009835"/>
    </source>
</evidence>
<dbReference type="InterPro" id="IPR031331">
    <property type="entry name" value="NEUT/ALK_ceramidase_C"/>
</dbReference>
<sequence>MCLTKRRLGGPMELALLLSTASIAFWVFYLLSVPELPGIPRLPSRKDFQASRQIAFPRQAKEDHVLGLGIADITGPIVEVELMGYANEAQVGTGLHMRLRSRAFIVANESGGSRWVMINADVGMGDTAIRRGVVERLQVMYPGLYSDENVALVGTHSHSGVAGFIQTLLPQIPSKGFVKQNYEAIVSGTVLAVKRAHENLAPGRLSIGNMSLLDTNINRSPWAYQHNPEEERRRYEYDVDKDFHLVKFGDALGTHARGFMSFFAVHGTSVFKNNTLIGSDNKGMAAYLYEASVEPNSMPGNNSFVAGFLQSNVGDTTPNTLGAYCESGPDEGKLCSFEKSLCGGRTEPCQGRGPGFPGDSWESNRIIGQNQKEAASNLMNQNLTLLKGSVKAVYTTVDMSGYTFSHSNGSVLHTCPPALGYAFAGGTTDGAGAFDFYQGNNQSRSSQNPLWQFVGSFVGGPPSAVQSACHAPKPILLNTGNASLPYEWSPKVVDIQIFKVGQLVILIVPGEFTTMAGRRIRETVRAQLISEGVLGEEAVVILTGPANTYTHYVSTKEEYGAQRYEGASTIYGPNTLGAYIDIYKSLVGFLLETNQTEVPKGPGTPDLRSKALCFVPGVLFDGVPFGSFFGKVLKDVDSNRSYYANDTVQVKFQGANPRNNLLLEDSYLKIQRLADNDTWQDFRSDSHPSTRFEWKRGSTLLGTSTVKFFFFSFLFCRDIESPADSGTYQIMYKGHSKAITGRITEFLGRSSRFQVQSFP</sequence>
<reference evidence="8" key="1">
    <citation type="submission" date="2013-11" db="EMBL/GenBank/DDBJ databases">
        <title>Genome sequence of the fusiform rust pathogen reveals effectors for host alternation and coevolution with pine.</title>
        <authorList>
            <consortium name="DOE Joint Genome Institute"/>
            <person name="Smith K."/>
            <person name="Pendleton A."/>
            <person name="Kubisiak T."/>
            <person name="Anderson C."/>
            <person name="Salamov A."/>
            <person name="Aerts A."/>
            <person name="Riley R."/>
            <person name="Clum A."/>
            <person name="Lindquist E."/>
            <person name="Ence D."/>
            <person name="Campbell M."/>
            <person name="Kronenberg Z."/>
            <person name="Feau N."/>
            <person name="Dhillon B."/>
            <person name="Hamelin R."/>
            <person name="Burleigh J."/>
            <person name="Smith J."/>
            <person name="Yandell M."/>
            <person name="Nelson C."/>
            <person name="Grigoriev I."/>
            <person name="Davis J."/>
        </authorList>
    </citation>
    <scope>NUCLEOTIDE SEQUENCE</scope>
    <source>
        <strain evidence="8">G11</strain>
    </source>
</reference>
<dbReference type="Pfam" id="PF17048">
    <property type="entry name" value="Ceramidse_alk_C"/>
    <property type="match status" value="1"/>
</dbReference>
<keyword evidence="3" id="KW-0862">Zinc</keyword>
<protein>
    <recommendedName>
        <fullName evidence="4">Neutral ceramidase</fullName>
        <ecNumber evidence="4">3.5.1.23</ecNumber>
    </recommendedName>
</protein>
<name>A0A9P6NL94_9BASI</name>
<comment type="similarity">
    <text evidence="1 4">Belongs to the neutral ceramidase family.</text>
</comment>
<dbReference type="GO" id="GO:0016020">
    <property type="term" value="C:membrane"/>
    <property type="evidence" value="ECO:0007669"/>
    <property type="project" value="GOC"/>
</dbReference>
<feature type="binding site" evidence="3">
    <location>
        <position position="552"/>
    </location>
    <ligand>
        <name>Zn(2+)</name>
        <dbReference type="ChEBI" id="CHEBI:29105"/>
    </ligand>
</feature>
<dbReference type="InterPro" id="IPR038445">
    <property type="entry name" value="NCDase_C_sf"/>
</dbReference>
<evidence type="ECO:0000259" key="6">
    <source>
        <dbReference type="Pfam" id="PF04734"/>
    </source>
</evidence>
<evidence type="ECO:0000256" key="4">
    <source>
        <dbReference type="RuleBase" id="RU366019"/>
    </source>
</evidence>
<dbReference type="GO" id="GO:0046512">
    <property type="term" value="P:sphingosine biosynthetic process"/>
    <property type="evidence" value="ECO:0007669"/>
    <property type="project" value="TreeGrafter"/>
</dbReference>
<feature type="transmembrane region" description="Helical" evidence="5">
    <location>
        <begin position="12"/>
        <end position="31"/>
    </location>
</feature>
<gene>
    <name evidence="8" type="ORF">CROQUDRAFT_59666</name>
</gene>
<dbReference type="Gene3D" id="2.60.40.2300">
    <property type="entry name" value="Neutral/alkaline non-lysosomal ceramidase, C-terminal domain"/>
    <property type="match status" value="1"/>
</dbReference>
<dbReference type="InterPro" id="IPR006823">
    <property type="entry name" value="Ceramidase_alk"/>
</dbReference>
<comment type="caution">
    <text evidence="8">The sequence shown here is derived from an EMBL/GenBank/DDBJ whole genome shotgun (WGS) entry which is preliminary data.</text>
</comment>
<comment type="catalytic activity">
    <reaction evidence="4">
        <text>an N-acylsphing-4-enine + H2O = sphing-4-enine + a fatty acid</text>
        <dbReference type="Rhea" id="RHEA:20856"/>
        <dbReference type="ChEBI" id="CHEBI:15377"/>
        <dbReference type="ChEBI" id="CHEBI:28868"/>
        <dbReference type="ChEBI" id="CHEBI:52639"/>
        <dbReference type="ChEBI" id="CHEBI:57756"/>
        <dbReference type="EC" id="3.5.1.23"/>
    </reaction>
</comment>
<comment type="cofactor">
    <cofactor evidence="3">
        <name>Zn(2+)</name>
        <dbReference type="ChEBI" id="CHEBI:29105"/>
    </cofactor>
    <text evidence="3">Binds 1 zinc ion per subunit.</text>
</comment>
<accession>A0A9P6NL94</accession>
<dbReference type="EC" id="3.5.1.23" evidence="4"/>
<feature type="binding site" evidence="3">
    <location>
        <position position="266"/>
    </location>
    <ligand>
        <name>Zn(2+)</name>
        <dbReference type="ChEBI" id="CHEBI:29105"/>
    </ligand>
</feature>
<dbReference type="GO" id="GO:0042759">
    <property type="term" value="P:long-chain fatty acid biosynthetic process"/>
    <property type="evidence" value="ECO:0007669"/>
    <property type="project" value="TreeGrafter"/>
</dbReference>
<dbReference type="Proteomes" id="UP000886653">
    <property type="component" value="Unassembled WGS sequence"/>
</dbReference>
<keyword evidence="5" id="KW-1133">Transmembrane helix</keyword>
<feature type="domain" description="Neutral/alkaline non-lysosomal ceramidase N-terminal" evidence="6">
    <location>
        <begin position="65"/>
        <end position="580"/>
    </location>
</feature>
<evidence type="ECO:0000256" key="5">
    <source>
        <dbReference type="SAM" id="Phobius"/>
    </source>
</evidence>
<dbReference type="GO" id="GO:0005576">
    <property type="term" value="C:extracellular region"/>
    <property type="evidence" value="ECO:0007669"/>
    <property type="project" value="TreeGrafter"/>
</dbReference>
<dbReference type="PANTHER" id="PTHR12670:SF1">
    <property type="entry name" value="NEUTRAL CERAMIDASE"/>
    <property type="match status" value="1"/>
</dbReference>
<keyword evidence="3" id="KW-0479">Metal-binding</keyword>
<keyword evidence="5" id="KW-0812">Transmembrane</keyword>
<evidence type="ECO:0000259" key="7">
    <source>
        <dbReference type="Pfam" id="PF17048"/>
    </source>
</evidence>
<feature type="domain" description="Neutral/alkaline non-lysosomal ceramidase C-terminal" evidence="7">
    <location>
        <begin position="583"/>
        <end position="755"/>
    </location>
</feature>
<keyword evidence="2 4" id="KW-0378">Hydrolase</keyword>
<dbReference type="GO" id="GO:0046872">
    <property type="term" value="F:metal ion binding"/>
    <property type="evidence" value="ECO:0007669"/>
    <property type="project" value="UniProtKB-KW"/>
</dbReference>
<dbReference type="GO" id="GO:0046514">
    <property type="term" value="P:ceramide catabolic process"/>
    <property type="evidence" value="ECO:0007669"/>
    <property type="project" value="InterPro"/>
</dbReference>
<keyword evidence="4" id="KW-0443">Lipid metabolism</keyword>
<dbReference type="AlphaFoldDB" id="A0A9P6NL94"/>
<dbReference type="EMBL" id="MU167230">
    <property type="protein sequence ID" value="KAG0149130.1"/>
    <property type="molecule type" value="Genomic_DNA"/>
</dbReference>